<feature type="domain" description="Protein kinase" evidence="1">
    <location>
        <begin position="1"/>
        <end position="262"/>
    </location>
</feature>
<proteinExistence type="predicted"/>
<protein>
    <submittedName>
        <fullName evidence="2">Kinase</fullName>
    </submittedName>
</protein>
<dbReference type="PANTHER" id="PTHR44167">
    <property type="entry name" value="OVARIAN-SPECIFIC SERINE/THREONINE-PROTEIN KINASE LOK-RELATED"/>
    <property type="match status" value="1"/>
</dbReference>
<dbReference type="GO" id="GO:0016301">
    <property type="term" value="F:kinase activity"/>
    <property type="evidence" value="ECO:0007669"/>
    <property type="project" value="UniProtKB-KW"/>
</dbReference>
<comment type="caution">
    <text evidence="2">The sequence shown here is derived from an EMBL/GenBank/DDBJ whole genome shotgun (WGS) entry which is preliminary data.</text>
</comment>
<dbReference type="Proteomes" id="UP001642409">
    <property type="component" value="Unassembled WGS sequence"/>
</dbReference>
<evidence type="ECO:0000259" key="1">
    <source>
        <dbReference type="PROSITE" id="PS50011"/>
    </source>
</evidence>
<accession>A0ABP1KR12</accession>
<keyword evidence="2" id="KW-0418">Kinase</keyword>
<evidence type="ECO:0000313" key="3">
    <source>
        <dbReference type="Proteomes" id="UP001642409"/>
    </source>
</evidence>
<sequence length="620" mass="73522">MIKLPQLLAEKGILIINWFNKNVCLVVQGTKIAVLKHSIDQEQLLNEYNILHQEQSTHVIKCGQFQRLGNYSMFEMKYANTRDLGWYIALCKKQNGVNPAHAKSFTLQILYAVQKLHHDMIMHCDIKVENILLHMTNKKYNVLLCDFGSAINIRQTNQKYQPNTTLINIPPEIQQQQEWTFESDIFQLGIVIYQLWVGHHPFQNGFQQIQIEYNEVFQNHTDQKRIEKSRYQFISVLQRMLSEKPYQRYNIDEIIELLDLFFESYISDSRQKEHSQPRMDINEQSDADNSDIYRNQLVFDNDQKLKAQAVTPLPFLERDYEFLNQLRPQNDCFYCLVMSKNEVDKNRYSVEVFYVDMYTQQLQLLQDQIQQQLELQYIYFVRKIKQVWIEQNLMFTFSYFDKKDVTLNQYLNNIQKSNQHLSVKKRQGILIQLIIFLKEIHSQDLAYNQIDLYSIFKTASSGVLNGGTDEIVEIRLTNFRQCYKDGFEYSLQNCDSSIFQSPQQIITIEKQQVLKSSKQNDIWALGMIAYYLEYYEIPDLNYTKENSDQLSREIVKIASQGYKHVSVNEIYELASVQEVYNQLINQSKLNTTKQNNDTEKTQLQINRVTVISQKRQIIYQ</sequence>
<dbReference type="Gene3D" id="1.10.510.10">
    <property type="entry name" value="Transferase(Phosphotransferase) domain 1"/>
    <property type="match status" value="2"/>
</dbReference>
<dbReference type="SMART" id="SM00220">
    <property type="entry name" value="S_TKc"/>
    <property type="match status" value="1"/>
</dbReference>
<dbReference type="Pfam" id="PF00069">
    <property type="entry name" value="Pkinase"/>
    <property type="match status" value="1"/>
</dbReference>
<dbReference type="PANTHER" id="PTHR44167:SF25">
    <property type="entry name" value="PROTEIN KINASE DOMAIN CONTAINING PROTEIN"/>
    <property type="match status" value="1"/>
</dbReference>
<organism evidence="2 3">
    <name type="scientific">Hexamita inflata</name>
    <dbReference type="NCBI Taxonomy" id="28002"/>
    <lineage>
        <taxon>Eukaryota</taxon>
        <taxon>Metamonada</taxon>
        <taxon>Diplomonadida</taxon>
        <taxon>Hexamitidae</taxon>
        <taxon>Hexamitinae</taxon>
        <taxon>Hexamita</taxon>
    </lineage>
</organism>
<dbReference type="InterPro" id="IPR011009">
    <property type="entry name" value="Kinase-like_dom_sf"/>
</dbReference>
<dbReference type="PROSITE" id="PS50011">
    <property type="entry name" value="PROTEIN_KINASE_DOM"/>
    <property type="match status" value="2"/>
</dbReference>
<name>A0ABP1KR12_9EUKA</name>
<dbReference type="SUPFAM" id="SSF56112">
    <property type="entry name" value="Protein kinase-like (PK-like)"/>
    <property type="match status" value="2"/>
</dbReference>
<gene>
    <name evidence="2" type="ORF">HINF_LOCUS52676</name>
</gene>
<keyword evidence="3" id="KW-1185">Reference proteome</keyword>
<keyword evidence="2" id="KW-0808">Transferase</keyword>
<dbReference type="InterPro" id="IPR008271">
    <property type="entry name" value="Ser/Thr_kinase_AS"/>
</dbReference>
<feature type="domain" description="Protein kinase" evidence="1">
    <location>
        <begin position="322"/>
        <end position="620"/>
    </location>
</feature>
<dbReference type="PROSITE" id="PS00108">
    <property type="entry name" value="PROTEIN_KINASE_ST"/>
    <property type="match status" value="1"/>
</dbReference>
<dbReference type="EMBL" id="CAXDID020000264">
    <property type="protein sequence ID" value="CAL6066765.1"/>
    <property type="molecule type" value="Genomic_DNA"/>
</dbReference>
<reference evidence="2 3" key="1">
    <citation type="submission" date="2024-07" db="EMBL/GenBank/DDBJ databases">
        <authorList>
            <person name="Akdeniz Z."/>
        </authorList>
    </citation>
    <scope>NUCLEOTIDE SEQUENCE [LARGE SCALE GENOMIC DNA]</scope>
</reference>
<evidence type="ECO:0000313" key="2">
    <source>
        <dbReference type="EMBL" id="CAL6066765.1"/>
    </source>
</evidence>
<dbReference type="InterPro" id="IPR000719">
    <property type="entry name" value="Prot_kinase_dom"/>
</dbReference>